<evidence type="ECO:0000256" key="1">
    <source>
        <dbReference type="ARBA" id="ARBA00004567"/>
    </source>
</evidence>
<dbReference type="GO" id="GO:0006606">
    <property type="term" value="P:protein import into nucleus"/>
    <property type="evidence" value="ECO:0007669"/>
    <property type="project" value="TreeGrafter"/>
</dbReference>
<protein>
    <recommendedName>
        <fullName evidence="10">Nucleoporin NSP1-like C-terminal domain-containing protein</fullName>
    </recommendedName>
</protein>
<sequence length="589" mass="64948">MLPNAVTVEEAKVEVILRVRKDHDERREVAEMKVACAQERFESSEEIAKDSVPGNVVSFPTIISAGVSSMSPFTDATVVTLEVSKPELSNIGSEGVMLLGKEVEGCHKEALTENDLAAAASKAFPVDEASTSGLAVQTSPLSSLCVEVDRCVRSPHNGPIIKSILYKYGDITMGSRFRSMDAKLAFLELMADAVYRLSNLTFDTVSSHELQLIEANVADVLDAGFNVKWLQQRVDEVIEATKYEACCQKLNELDQQIEATKKSLMDMEQRRVVLARGVVAIKAQIEGKGILGCTLAEGLLGHCQRACSVVEDPSTWMLKWDGRYIQILKLILVVPYSSVPSTTAAATTSSSSTTATQTTSSLIVASSSGTTSGVSTVGATVPKLPSEITGKTVEEIIKEWNAELQERTGKFRKQANAIAEWDRRILQNRDVLLRLEIEVAKVVETQVNLERQLELIETHQQEVDKALLSMEEEAERIYKDERGMLLDDEAASTRDAMYEQSEFIERELEQMTEQIKSIIQTLNANQGGELEVVDGMTPLDVVVRILNNQLSSLMWIDDKAGEFSSRIQKLASQGSATDRELMGPKYWKS</sequence>
<dbReference type="Pfam" id="PF05278">
    <property type="entry name" value="PEARLI-4"/>
    <property type="match status" value="1"/>
</dbReference>
<feature type="coiled-coil region" evidence="9">
    <location>
        <begin position="432"/>
        <end position="521"/>
    </location>
</feature>
<name>A0A2N9FJ22_FAGSY</name>
<keyword evidence="5" id="KW-0653">Protein transport</keyword>
<dbReference type="GO" id="GO:0044613">
    <property type="term" value="C:nuclear pore central transport channel"/>
    <property type="evidence" value="ECO:0007669"/>
    <property type="project" value="TreeGrafter"/>
</dbReference>
<keyword evidence="6" id="KW-0811">Translocation</keyword>
<dbReference type="GO" id="GO:0006405">
    <property type="term" value="P:RNA export from nucleus"/>
    <property type="evidence" value="ECO:0007669"/>
    <property type="project" value="TreeGrafter"/>
</dbReference>
<dbReference type="AlphaFoldDB" id="A0A2N9FJ22"/>
<keyword evidence="3" id="KW-0813">Transport</keyword>
<dbReference type="Gene3D" id="1.20.5.170">
    <property type="match status" value="1"/>
</dbReference>
<accession>A0A2N9FJ22</accession>
<evidence type="ECO:0000256" key="7">
    <source>
        <dbReference type="ARBA" id="ARBA00023132"/>
    </source>
</evidence>
<keyword evidence="9" id="KW-0175">Coiled coil</keyword>
<feature type="coiled-coil region" evidence="9">
    <location>
        <begin position="243"/>
        <end position="270"/>
    </location>
</feature>
<keyword evidence="4" id="KW-0509">mRNA transport</keyword>
<gene>
    <name evidence="11" type="ORF">FSB_LOCUS15065</name>
</gene>
<evidence type="ECO:0000256" key="5">
    <source>
        <dbReference type="ARBA" id="ARBA00022927"/>
    </source>
</evidence>
<organism evidence="11">
    <name type="scientific">Fagus sylvatica</name>
    <name type="common">Beechnut</name>
    <dbReference type="NCBI Taxonomy" id="28930"/>
    <lineage>
        <taxon>Eukaryota</taxon>
        <taxon>Viridiplantae</taxon>
        <taxon>Streptophyta</taxon>
        <taxon>Embryophyta</taxon>
        <taxon>Tracheophyta</taxon>
        <taxon>Spermatophyta</taxon>
        <taxon>Magnoliopsida</taxon>
        <taxon>eudicotyledons</taxon>
        <taxon>Gunneridae</taxon>
        <taxon>Pentapetalae</taxon>
        <taxon>rosids</taxon>
        <taxon>fabids</taxon>
        <taxon>Fagales</taxon>
        <taxon>Fagaceae</taxon>
        <taxon>Fagus</taxon>
    </lineage>
</organism>
<keyword evidence="7" id="KW-0906">Nuclear pore complex</keyword>
<keyword evidence="8" id="KW-0539">Nucleus</keyword>
<proteinExistence type="inferred from homology"/>
<dbReference type="GO" id="GO:0051028">
    <property type="term" value="P:mRNA transport"/>
    <property type="evidence" value="ECO:0007669"/>
    <property type="project" value="UniProtKB-KW"/>
</dbReference>
<dbReference type="FunFam" id="1.20.5.170:FF:000040">
    <property type="entry name" value="Nuclear pore glycoprotein p62"/>
    <property type="match status" value="1"/>
</dbReference>
<evidence type="ECO:0000256" key="4">
    <source>
        <dbReference type="ARBA" id="ARBA00022816"/>
    </source>
</evidence>
<dbReference type="InterPro" id="IPR007942">
    <property type="entry name" value="PLipase-like"/>
</dbReference>
<dbReference type="GO" id="GO:0017056">
    <property type="term" value="F:structural constituent of nuclear pore"/>
    <property type="evidence" value="ECO:0007669"/>
    <property type="project" value="InterPro"/>
</dbReference>
<evidence type="ECO:0000256" key="2">
    <source>
        <dbReference type="ARBA" id="ARBA00005911"/>
    </source>
</evidence>
<dbReference type="EMBL" id="OIVN01000902">
    <property type="protein sequence ID" value="SPC87183.1"/>
    <property type="molecule type" value="Genomic_DNA"/>
</dbReference>
<dbReference type="InterPro" id="IPR007758">
    <property type="entry name" value="Nucleoporin_NSP1_C"/>
</dbReference>
<evidence type="ECO:0000256" key="3">
    <source>
        <dbReference type="ARBA" id="ARBA00022448"/>
    </source>
</evidence>
<feature type="domain" description="Nucleoporin NSP1-like C-terminal" evidence="10">
    <location>
        <begin position="383"/>
        <end position="482"/>
    </location>
</feature>
<dbReference type="PANTHER" id="PTHR12084:SF0">
    <property type="entry name" value="NUCLEAR PORE GLYCOPROTEIN P62"/>
    <property type="match status" value="1"/>
</dbReference>
<evidence type="ECO:0000256" key="9">
    <source>
        <dbReference type="SAM" id="Coils"/>
    </source>
</evidence>
<dbReference type="PANTHER" id="PTHR12084">
    <property type="entry name" value="NUCLEAR PORE GLYCOPROTEIN P62-RELATED"/>
    <property type="match status" value="1"/>
</dbReference>
<evidence type="ECO:0000256" key="6">
    <source>
        <dbReference type="ARBA" id="ARBA00023010"/>
    </source>
</evidence>
<evidence type="ECO:0000256" key="8">
    <source>
        <dbReference type="ARBA" id="ARBA00023242"/>
    </source>
</evidence>
<dbReference type="InterPro" id="IPR026010">
    <property type="entry name" value="NSP1/NUP62"/>
</dbReference>
<dbReference type="GO" id="GO:0005543">
    <property type="term" value="F:phospholipid binding"/>
    <property type="evidence" value="ECO:0007669"/>
    <property type="project" value="TreeGrafter"/>
</dbReference>
<evidence type="ECO:0000259" key="10">
    <source>
        <dbReference type="Pfam" id="PF05064"/>
    </source>
</evidence>
<evidence type="ECO:0000313" key="11">
    <source>
        <dbReference type="EMBL" id="SPC87183.1"/>
    </source>
</evidence>
<reference evidence="11" key="1">
    <citation type="submission" date="2018-02" db="EMBL/GenBank/DDBJ databases">
        <authorList>
            <person name="Cohen D.B."/>
            <person name="Kent A.D."/>
        </authorList>
    </citation>
    <scope>NUCLEOTIDE SEQUENCE</scope>
</reference>
<comment type="similarity">
    <text evidence="2">Belongs to the nucleoporin NSP1/NUP62 family.</text>
</comment>
<dbReference type="Pfam" id="PF05064">
    <property type="entry name" value="Nsp1_C"/>
    <property type="match status" value="1"/>
</dbReference>
<comment type="subcellular location">
    <subcellularLocation>
        <location evidence="1">Nucleus</location>
        <location evidence="1">Nuclear pore complex</location>
    </subcellularLocation>
</comment>